<comment type="caution">
    <text evidence="2">The sequence shown here is derived from an EMBL/GenBank/DDBJ whole genome shotgun (WGS) entry which is preliminary data.</text>
</comment>
<sequence length="229" mass="25941">MTTISVRNTPPLESGDRLTRDEFEHRYHAAPDITKAELVEGVVFVASPVRSNRHGRPHALIMAWLSAYWTGTPGVDPQIEPTVRLDEENEPQPDALLRLEPAVGGNSWISEDDYIEGSPELIVEIAASSASYDLNDKLNAYQRNGVQEYIVWQIYENKLDWFILEEGRYVSLVPDEQGILRSQVFPGLWLSVEALRQRNVVEVVAVVQQGLQTTEHQEFVQRLAQFSAE</sequence>
<keyword evidence="2" id="KW-0378">Hydrolase</keyword>
<dbReference type="EMBL" id="JAMXFA010000016">
    <property type="protein sequence ID" value="MCT7978722.1"/>
    <property type="molecule type" value="Genomic_DNA"/>
</dbReference>
<dbReference type="RefSeq" id="WP_261235739.1">
    <property type="nucleotide sequence ID" value="NZ_JAMXFA010000016.1"/>
</dbReference>
<dbReference type="Pfam" id="PF05685">
    <property type="entry name" value="Uma2"/>
    <property type="match status" value="1"/>
</dbReference>
<dbReference type="Proteomes" id="UP001525961">
    <property type="component" value="Unassembled WGS sequence"/>
</dbReference>
<keyword evidence="2" id="KW-0540">Nuclease</keyword>
<dbReference type="Gene3D" id="3.90.1570.10">
    <property type="entry name" value="tt1808, chain A"/>
    <property type="match status" value="1"/>
</dbReference>
<name>A0ABT2N805_9CYAN</name>
<organism evidence="2 3">
    <name type="scientific">Laspinema olomoucense D3b</name>
    <dbReference type="NCBI Taxonomy" id="2953688"/>
    <lineage>
        <taxon>Bacteria</taxon>
        <taxon>Bacillati</taxon>
        <taxon>Cyanobacteriota</taxon>
        <taxon>Cyanophyceae</taxon>
        <taxon>Oscillatoriophycideae</taxon>
        <taxon>Oscillatoriales</taxon>
        <taxon>Laspinemataceae</taxon>
        <taxon>Laspinema</taxon>
        <taxon>Laspinema olomoucense</taxon>
    </lineage>
</organism>
<proteinExistence type="predicted"/>
<reference evidence="2 3" key="1">
    <citation type="journal article" date="2022" name="Front. Microbiol.">
        <title>High genomic differentiation and limited gene flow indicate recent cryptic speciation within the genus Laspinema (cyanobacteria).</title>
        <authorList>
            <person name="Stanojkovic A."/>
            <person name="Skoupy S."/>
            <person name="Skaloud P."/>
            <person name="Dvorak P."/>
        </authorList>
    </citation>
    <scope>NUCLEOTIDE SEQUENCE [LARGE SCALE GENOMIC DNA]</scope>
    <source>
        <strain evidence="2 3">D3b</strain>
    </source>
</reference>
<evidence type="ECO:0000313" key="3">
    <source>
        <dbReference type="Proteomes" id="UP001525961"/>
    </source>
</evidence>
<keyword evidence="2" id="KW-0255">Endonuclease</keyword>
<dbReference type="InterPro" id="IPR008538">
    <property type="entry name" value="Uma2"/>
</dbReference>
<dbReference type="PANTHER" id="PTHR35400:SF3">
    <property type="entry name" value="SLL1072 PROTEIN"/>
    <property type="match status" value="1"/>
</dbReference>
<dbReference type="SUPFAM" id="SSF52980">
    <property type="entry name" value="Restriction endonuclease-like"/>
    <property type="match status" value="1"/>
</dbReference>
<gene>
    <name evidence="2" type="ORF">NG792_13490</name>
</gene>
<dbReference type="CDD" id="cd06260">
    <property type="entry name" value="DUF820-like"/>
    <property type="match status" value="1"/>
</dbReference>
<accession>A0ABT2N805</accession>
<keyword evidence="3" id="KW-1185">Reference proteome</keyword>
<feature type="domain" description="Putative restriction endonuclease" evidence="1">
    <location>
        <begin position="22"/>
        <end position="193"/>
    </location>
</feature>
<dbReference type="InterPro" id="IPR011335">
    <property type="entry name" value="Restrct_endonuc-II-like"/>
</dbReference>
<dbReference type="InterPro" id="IPR012296">
    <property type="entry name" value="Nuclease_put_TT1808"/>
</dbReference>
<dbReference type="GO" id="GO:0004519">
    <property type="term" value="F:endonuclease activity"/>
    <property type="evidence" value="ECO:0007669"/>
    <property type="project" value="UniProtKB-KW"/>
</dbReference>
<protein>
    <submittedName>
        <fullName evidence="2">Uma2 family endonuclease</fullName>
    </submittedName>
</protein>
<dbReference type="PANTHER" id="PTHR35400">
    <property type="entry name" value="SLR1083 PROTEIN"/>
    <property type="match status" value="1"/>
</dbReference>
<evidence type="ECO:0000313" key="2">
    <source>
        <dbReference type="EMBL" id="MCT7978722.1"/>
    </source>
</evidence>
<evidence type="ECO:0000259" key="1">
    <source>
        <dbReference type="Pfam" id="PF05685"/>
    </source>
</evidence>